<dbReference type="OrthoDB" id="9801421at2"/>
<dbReference type="InterPro" id="IPR051167">
    <property type="entry name" value="Prolyl_oligopep/macrocyclase"/>
</dbReference>
<sequence>MKKIYFLVYITTVVSQVNAQKTNPAPSKPVTDEYHGIKVVDEYRNLEDLKDPATLNWMKSQTDYANSVLSKLPYKEYFISERLKFDQRKGYTVSNLKITGNDLYFYLKKGAEEKIAKLYYKKGAKGKEELLYNPAHFISSFDPDSKMQHNFGVNYISPDWDGDKIAVSVSENGKEISEVIVIDVKTKKVYPQIITNTEPASIGGIKWLGDNSGFFYVYFPVTDLNAPDFLKNSQSVLYKIGDDPKKINQVFSNFNNPELKIDEGKYPGIVAYNQNDNYYIGILGDVDNYSDTFIIHKNDLQKGIKNWKPFYNKKDKVYYSRSAGNTTVFLSGYNSPNFKLCRTKTETPDFINAEVLVPEKKDEVFQDFVITKDGIYYTTTKNGVDARLYLYKNGREVPIALPYVSGNIALQTKGKDFSDIWISCEGWTHEAQRYKYDLATNQFSAENLVPIIEYPEFNNIIVEEITVKSRDQEDVPLTLIYDKNIKKNGEVPVLIDTYGGYGSSSSPFFAKSYLMWAKAGGIMAIAHVRGGGEKGERWHLGGYKETKPNSWRDLIDCTEYLMKEGYTSKNKVAIFGTSAGGITVGRAMTERPDLFKVAVVNVGLTNTIRNEITPNGPGNIAELGTVEKPDEFKALLEMDAFHHIKDGVKYPATLITAGINDERVVSWIPAKFAAKLIKKNSSENPILLKVDYEGGHGGEVPIAQIYANLGEIFAFVAWQLGFPDYQPKN</sequence>
<proteinExistence type="predicted"/>
<evidence type="ECO:0000313" key="9">
    <source>
        <dbReference type="Proteomes" id="UP000188947"/>
    </source>
</evidence>
<dbReference type="eggNOG" id="COG1770">
    <property type="taxonomic scope" value="Bacteria"/>
</dbReference>
<dbReference type="Gene3D" id="2.130.10.120">
    <property type="entry name" value="Prolyl oligopeptidase, N-terminal domain"/>
    <property type="match status" value="1"/>
</dbReference>
<evidence type="ECO:0000256" key="1">
    <source>
        <dbReference type="ARBA" id="ARBA00001070"/>
    </source>
</evidence>
<name>A0A1T3F1X9_ELIME</name>
<dbReference type="PANTHER" id="PTHR42881:SF2">
    <property type="entry name" value="PROLYL ENDOPEPTIDASE"/>
    <property type="match status" value="1"/>
</dbReference>
<dbReference type="InterPro" id="IPR002470">
    <property type="entry name" value="Peptidase_S9A"/>
</dbReference>
<reference evidence="8 9" key="1">
    <citation type="submission" date="2016-11" db="EMBL/GenBank/DDBJ databases">
        <title>Genome sequence and comparative genomic analysis of clinical strain Elizabethkingia meningoseptica 61421 PRCM.</title>
        <authorList>
            <person name="Wang M."/>
            <person name="Hu S."/>
            <person name="Cao L."/>
            <person name="Jiang T."/>
            <person name="Zhou Y."/>
            <person name="Ming D."/>
        </authorList>
    </citation>
    <scope>NUCLEOTIDE SEQUENCE [LARGE SCALE GENOMIC DNA]</scope>
    <source>
        <strain evidence="8 9">61421 PRCM</strain>
    </source>
</reference>
<dbReference type="Pfam" id="PF02897">
    <property type="entry name" value="Peptidase_S9_N"/>
    <property type="match status" value="1"/>
</dbReference>
<evidence type="ECO:0000256" key="5">
    <source>
        <dbReference type="ARBA" id="ARBA00022825"/>
    </source>
</evidence>
<dbReference type="Gene3D" id="3.40.50.1820">
    <property type="entry name" value="alpha/beta hydrolase"/>
    <property type="match status" value="1"/>
</dbReference>
<protein>
    <recommendedName>
        <fullName evidence="2">prolyl oligopeptidase</fullName>
        <ecNumber evidence="2">3.4.21.26</ecNumber>
    </recommendedName>
</protein>
<feature type="domain" description="Peptidase S9A N-terminal" evidence="7">
    <location>
        <begin position="29"/>
        <end position="442"/>
    </location>
</feature>
<keyword evidence="4" id="KW-0378">Hydrolase</keyword>
<comment type="caution">
    <text evidence="8">The sequence shown here is derived from an EMBL/GenBank/DDBJ whole genome shotgun (WGS) entry which is preliminary data.</text>
</comment>
<evidence type="ECO:0000256" key="4">
    <source>
        <dbReference type="ARBA" id="ARBA00022801"/>
    </source>
</evidence>
<dbReference type="EC" id="3.4.21.26" evidence="2"/>
<evidence type="ECO:0000259" key="6">
    <source>
        <dbReference type="Pfam" id="PF00326"/>
    </source>
</evidence>
<keyword evidence="5" id="KW-0720">Serine protease</keyword>
<dbReference type="SUPFAM" id="SSF53474">
    <property type="entry name" value="alpha/beta-Hydrolases"/>
    <property type="match status" value="1"/>
</dbReference>
<dbReference type="PRINTS" id="PR00862">
    <property type="entry name" value="PROLIGOPTASE"/>
</dbReference>
<keyword evidence="3" id="KW-0645">Protease</keyword>
<dbReference type="Proteomes" id="UP000188947">
    <property type="component" value="Unassembled WGS sequence"/>
</dbReference>
<evidence type="ECO:0000259" key="7">
    <source>
        <dbReference type="Pfam" id="PF02897"/>
    </source>
</evidence>
<dbReference type="GO" id="GO:0070012">
    <property type="term" value="F:oligopeptidase activity"/>
    <property type="evidence" value="ECO:0007669"/>
    <property type="project" value="TreeGrafter"/>
</dbReference>
<dbReference type="InterPro" id="IPR029058">
    <property type="entry name" value="AB_hydrolase_fold"/>
</dbReference>
<gene>
    <name evidence="8" type="ORF">BMF97_16280</name>
</gene>
<evidence type="ECO:0000313" key="8">
    <source>
        <dbReference type="EMBL" id="OOH93039.1"/>
    </source>
</evidence>
<dbReference type="STRING" id="238.BBD35_06355"/>
<comment type="catalytic activity">
    <reaction evidence="1">
        <text>Hydrolysis of Pro-|-Xaa &gt;&gt; Ala-|-Xaa in oligopeptides.</text>
        <dbReference type="EC" id="3.4.21.26"/>
    </reaction>
</comment>
<accession>A0A1T3F1X9</accession>
<feature type="domain" description="Peptidase S9 prolyl oligopeptidase catalytic" evidence="6">
    <location>
        <begin position="514"/>
        <end position="721"/>
    </location>
</feature>
<dbReference type="Pfam" id="PF00326">
    <property type="entry name" value="Peptidase_S9"/>
    <property type="match status" value="1"/>
</dbReference>
<evidence type="ECO:0000256" key="2">
    <source>
        <dbReference type="ARBA" id="ARBA00011897"/>
    </source>
</evidence>
<dbReference type="GO" id="GO:0005829">
    <property type="term" value="C:cytosol"/>
    <property type="evidence" value="ECO:0007669"/>
    <property type="project" value="TreeGrafter"/>
</dbReference>
<keyword evidence="9" id="KW-1185">Reference proteome</keyword>
<evidence type="ECO:0000256" key="3">
    <source>
        <dbReference type="ARBA" id="ARBA00022670"/>
    </source>
</evidence>
<dbReference type="SUPFAM" id="SSF50993">
    <property type="entry name" value="Peptidase/esterase 'gauge' domain"/>
    <property type="match status" value="1"/>
</dbReference>
<dbReference type="InterPro" id="IPR023302">
    <property type="entry name" value="Pept_S9A_N"/>
</dbReference>
<dbReference type="GO" id="GO:0006508">
    <property type="term" value="P:proteolysis"/>
    <property type="evidence" value="ECO:0007669"/>
    <property type="project" value="UniProtKB-KW"/>
</dbReference>
<dbReference type="AlphaFoldDB" id="A0A1T3F1X9"/>
<dbReference type="RefSeq" id="WP_070905179.1">
    <property type="nucleotide sequence ID" value="NZ_CP016378.1"/>
</dbReference>
<dbReference type="GO" id="GO:0004252">
    <property type="term" value="F:serine-type endopeptidase activity"/>
    <property type="evidence" value="ECO:0007669"/>
    <property type="project" value="UniProtKB-EC"/>
</dbReference>
<organism evidence="8 9">
    <name type="scientific">Elizabethkingia meningoseptica</name>
    <name type="common">Chryseobacterium meningosepticum</name>
    <dbReference type="NCBI Taxonomy" id="238"/>
    <lineage>
        <taxon>Bacteria</taxon>
        <taxon>Pseudomonadati</taxon>
        <taxon>Bacteroidota</taxon>
        <taxon>Flavobacteriia</taxon>
        <taxon>Flavobacteriales</taxon>
        <taxon>Weeksellaceae</taxon>
        <taxon>Elizabethkingia</taxon>
    </lineage>
</organism>
<dbReference type="EMBL" id="MPOG01000019">
    <property type="protein sequence ID" value="OOH93039.1"/>
    <property type="molecule type" value="Genomic_DNA"/>
</dbReference>
<dbReference type="InterPro" id="IPR001375">
    <property type="entry name" value="Peptidase_S9_cat"/>
</dbReference>
<dbReference type="PANTHER" id="PTHR42881">
    <property type="entry name" value="PROLYL ENDOPEPTIDASE"/>
    <property type="match status" value="1"/>
</dbReference>